<keyword evidence="5 7" id="KW-1133">Transmembrane helix</keyword>
<evidence type="ECO:0000313" key="9">
    <source>
        <dbReference type="Proteomes" id="UP001597326"/>
    </source>
</evidence>
<gene>
    <name evidence="8" type="ORF">ACFSCS_06990</name>
</gene>
<evidence type="ECO:0000256" key="6">
    <source>
        <dbReference type="ARBA" id="ARBA00023136"/>
    </source>
</evidence>
<keyword evidence="9" id="KW-1185">Reference proteome</keyword>
<comment type="similarity">
    <text evidence="2 7">Belongs to the UPF0056 (MarC) family.</text>
</comment>
<reference evidence="9" key="1">
    <citation type="journal article" date="2019" name="Int. J. Syst. Evol. Microbiol.">
        <title>The Global Catalogue of Microorganisms (GCM) 10K type strain sequencing project: providing services to taxonomists for standard genome sequencing and annotation.</title>
        <authorList>
            <consortium name="The Broad Institute Genomics Platform"/>
            <consortium name="The Broad Institute Genome Sequencing Center for Infectious Disease"/>
            <person name="Wu L."/>
            <person name="Ma J."/>
        </authorList>
    </citation>
    <scope>NUCLEOTIDE SEQUENCE [LARGE SCALE GENOMIC DNA]</scope>
    <source>
        <strain evidence="9">CAIM 431</strain>
    </source>
</reference>
<keyword evidence="6 7" id="KW-0472">Membrane</keyword>
<evidence type="ECO:0000313" key="8">
    <source>
        <dbReference type="EMBL" id="MFD1889934.1"/>
    </source>
</evidence>
<accession>A0ABW4RVV1</accession>
<keyword evidence="3" id="KW-1003">Cell membrane</keyword>
<feature type="transmembrane region" description="Helical" evidence="7">
    <location>
        <begin position="134"/>
        <end position="154"/>
    </location>
</feature>
<dbReference type="PANTHER" id="PTHR33508:SF10">
    <property type="entry name" value="UPF0056 INNER MEMBRANE PROTEIN YHGN"/>
    <property type="match status" value="1"/>
</dbReference>
<evidence type="ECO:0000256" key="7">
    <source>
        <dbReference type="RuleBase" id="RU362048"/>
    </source>
</evidence>
<evidence type="ECO:0000256" key="4">
    <source>
        <dbReference type="ARBA" id="ARBA00022692"/>
    </source>
</evidence>
<feature type="transmembrane region" description="Helical" evidence="7">
    <location>
        <begin position="166"/>
        <end position="187"/>
    </location>
</feature>
<sequence>MSVLSAATLLWLVMDPLGNVPFFMTAVKKVAPERRQWVIARELLIALVVMIGFLFAGKGLLSVLHVSPEALTAAGGVILLLIALRMVFPTPENTLEEVGLGDEPFIVPLAVPYTAGPSLLAIEILLMSQEPERWPAWLLALLLAWAGSAVILYLSGYLERILGDRVLLAMERLMGMILVMIAIQMLFSGIQEFFKL</sequence>
<dbReference type="RefSeq" id="WP_343872860.1">
    <property type="nucleotide sequence ID" value="NZ_BAAAIX010000013.1"/>
</dbReference>
<dbReference type="Proteomes" id="UP001597326">
    <property type="component" value="Unassembled WGS sequence"/>
</dbReference>
<feature type="transmembrane region" description="Helical" evidence="7">
    <location>
        <begin position="70"/>
        <end position="88"/>
    </location>
</feature>
<name>A0ABW4RVV1_9ACTN</name>
<dbReference type="InterPro" id="IPR002771">
    <property type="entry name" value="Multi_antbiot-R_MarC"/>
</dbReference>
<evidence type="ECO:0000256" key="3">
    <source>
        <dbReference type="ARBA" id="ARBA00022475"/>
    </source>
</evidence>
<comment type="caution">
    <text evidence="7">Lacks conserved residue(s) required for the propagation of feature annotation.</text>
</comment>
<dbReference type="PANTHER" id="PTHR33508">
    <property type="entry name" value="UPF0056 MEMBRANE PROTEIN YHCE"/>
    <property type="match status" value="1"/>
</dbReference>
<comment type="caution">
    <text evidence="8">The sequence shown here is derived from an EMBL/GenBank/DDBJ whole genome shotgun (WGS) entry which is preliminary data.</text>
</comment>
<evidence type="ECO:0000256" key="2">
    <source>
        <dbReference type="ARBA" id="ARBA00009784"/>
    </source>
</evidence>
<dbReference type="Pfam" id="PF01914">
    <property type="entry name" value="MarC"/>
    <property type="match status" value="1"/>
</dbReference>
<evidence type="ECO:0000256" key="5">
    <source>
        <dbReference type="ARBA" id="ARBA00022989"/>
    </source>
</evidence>
<dbReference type="EMBL" id="JBHUFZ010000016">
    <property type="protein sequence ID" value="MFD1889934.1"/>
    <property type="molecule type" value="Genomic_DNA"/>
</dbReference>
<keyword evidence="4 7" id="KW-0812">Transmembrane</keyword>
<comment type="subcellular location">
    <subcellularLocation>
        <location evidence="1 7">Cell membrane</location>
        <topology evidence="1 7">Multi-pass membrane protein</topology>
    </subcellularLocation>
</comment>
<proteinExistence type="inferred from homology"/>
<organism evidence="8 9">
    <name type="scientific">Luteococcus peritonei</name>
    <dbReference type="NCBI Taxonomy" id="88874"/>
    <lineage>
        <taxon>Bacteria</taxon>
        <taxon>Bacillati</taxon>
        <taxon>Actinomycetota</taxon>
        <taxon>Actinomycetes</taxon>
        <taxon>Propionibacteriales</taxon>
        <taxon>Propionibacteriaceae</taxon>
        <taxon>Luteococcus</taxon>
    </lineage>
</organism>
<evidence type="ECO:0000256" key="1">
    <source>
        <dbReference type="ARBA" id="ARBA00004651"/>
    </source>
</evidence>
<feature type="transmembrane region" description="Helical" evidence="7">
    <location>
        <begin position="43"/>
        <end position="63"/>
    </location>
</feature>
<protein>
    <recommendedName>
        <fullName evidence="7">UPF0056 membrane protein</fullName>
    </recommendedName>
</protein>